<feature type="compositionally biased region" description="Basic and acidic residues" evidence="1">
    <location>
        <begin position="35"/>
        <end position="45"/>
    </location>
</feature>
<evidence type="ECO:0000313" key="2">
    <source>
        <dbReference type="EMBL" id="CUS22962.1"/>
    </source>
</evidence>
<keyword evidence="3" id="KW-1185">Reference proteome</keyword>
<accession>A0A0P1KZN6</accession>
<reference evidence="3" key="1">
    <citation type="submission" date="2015-10" db="EMBL/GenBank/DDBJ databases">
        <authorList>
            <person name="Devillers H."/>
        </authorList>
    </citation>
    <scope>NUCLEOTIDE SEQUENCE [LARGE SCALE GENOMIC DNA]</scope>
</reference>
<protein>
    <submittedName>
        <fullName evidence="2">LAQU0S07e04170g1_1</fullName>
    </submittedName>
</protein>
<dbReference type="Proteomes" id="UP000236544">
    <property type="component" value="Unassembled WGS sequence"/>
</dbReference>
<organism evidence="2 3">
    <name type="scientific">Lachancea quebecensis</name>
    <dbReference type="NCBI Taxonomy" id="1654605"/>
    <lineage>
        <taxon>Eukaryota</taxon>
        <taxon>Fungi</taxon>
        <taxon>Dikarya</taxon>
        <taxon>Ascomycota</taxon>
        <taxon>Saccharomycotina</taxon>
        <taxon>Saccharomycetes</taxon>
        <taxon>Saccharomycetales</taxon>
        <taxon>Saccharomycetaceae</taxon>
        <taxon>Lachancea</taxon>
    </lineage>
</organism>
<feature type="region of interest" description="Disordered" evidence="1">
    <location>
        <begin position="35"/>
        <end position="56"/>
    </location>
</feature>
<gene>
    <name evidence="2" type="ORF">LAQU0_S07e04170g</name>
</gene>
<evidence type="ECO:0000256" key="1">
    <source>
        <dbReference type="SAM" id="MobiDB-lite"/>
    </source>
</evidence>
<dbReference type="AlphaFoldDB" id="A0A0P1KZN6"/>
<dbReference type="EMBL" id="LN890573">
    <property type="protein sequence ID" value="CUS22962.1"/>
    <property type="molecule type" value="Genomic_DNA"/>
</dbReference>
<sequence>MADALNIPGFYFDPEKNRYFKITTQSLTQTDQKYGREKIKDDQEKSRHKHERAQTSELREKRLHEIEFRLLNPLARVFPEEVSKYSLSDGGTRFDCYQAMNNTYTLFIHGKETEDFEYVEKRGFWSDVTPVLGAVSQKAKFITLLPSSNAAVVVTSYLCVLLVELQGGARYIHKRDLVSGAESEIVRAHLTSDSLCIFGKPVNQTNAVFVTINLSNESPQLTRTFHYSGRKLEVFDAITNDFDQAFLAQSSVLTVSKIPNQETAIPHWHALYKSKSDIMSLEIDYTCSVSERAPARGWLGTRNGGVYQWTDRSGSKKSSTELIYSFRDLSVVSLKSIDGEYLLVSLVGKQAQFLYVLSKVQRHANRRHPAVLSLRTTFKNFSKDTEIIEISSNGRFILYGHAGEISSGGGFEVFSTLATDNFASEKDSDTATPVYFPLRTMRECFPPSALDSVRSLLRVELHDVQRGSYCFGKKSSRDGLTVSLLTEDFDTAGISLRNSRLL</sequence>
<name>A0A0P1KZN6_9SACH</name>
<proteinExistence type="predicted"/>
<dbReference type="OrthoDB" id="128867at2759"/>
<evidence type="ECO:0000313" key="3">
    <source>
        <dbReference type="Proteomes" id="UP000236544"/>
    </source>
</evidence>